<dbReference type="Gene3D" id="2.120.10.30">
    <property type="entry name" value="TolB, C-terminal domain"/>
    <property type="match status" value="2"/>
</dbReference>
<feature type="non-terminal residue" evidence="2">
    <location>
        <position position="1"/>
    </location>
</feature>
<name>X0S281_9ZZZZ</name>
<dbReference type="PANTHER" id="PTHR36842:SF1">
    <property type="entry name" value="PROTEIN TOLB"/>
    <property type="match status" value="1"/>
</dbReference>
<comment type="similarity">
    <text evidence="1">Belongs to the TolB family.</text>
</comment>
<feature type="non-terminal residue" evidence="2">
    <location>
        <position position="441"/>
    </location>
</feature>
<evidence type="ECO:0008006" key="3">
    <source>
        <dbReference type="Google" id="ProtNLM"/>
    </source>
</evidence>
<dbReference type="InterPro" id="IPR011042">
    <property type="entry name" value="6-blade_b-propeller_TolB-like"/>
</dbReference>
<dbReference type="EMBL" id="BARS01005223">
    <property type="protein sequence ID" value="GAF70032.1"/>
    <property type="molecule type" value="Genomic_DNA"/>
</dbReference>
<protein>
    <recommendedName>
        <fullName evidence="3">Dipeptidylpeptidase IV N-terminal domain-containing protein</fullName>
    </recommendedName>
</protein>
<proteinExistence type="inferred from homology"/>
<evidence type="ECO:0000256" key="1">
    <source>
        <dbReference type="ARBA" id="ARBA00009820"/>
    </source>
</evidence>
<dbReference type="Pfam" id="PF07676">
    <property type="entry name" value="PD40"/>
    <property type="match status" value="2"/>
</dbReference>
<dbReference type="AlphaFoldDB" id="X0S281"/>
<dbReference type="PANTHER" id="PTHR36842">
    <property type="entry name" value="PROTEIN TOLB HOMOLOG"/>
    <property type="match status" value="1"/>
</dbReference>
<gene>
    <name evidence="2" type="ORF">S01H1_10228</name>
</gene>
<dbReference type="SUPFAM" id="SSF82171">
    <property type="entry name" value="DPP6 N-terminal domain-like"/>
    <property type="match status" value="1"/>
</dbReference>
<organism evidence="2">
    <name type="scientific">marine sediment metagenome</name>
    <dbReference type="NCBI Taxonomy" id="412755"/>
    <lineage>
        <taxon>unclassified sequences</taxon>
        <taxon>metagenomes</taxon>
        <taxon>ecological metagenomes</taxon>
    </lineage>
</organism>
<evidence type="ECO:0000313" key="2">
    <source>
        <dbReference type="EMBL" id="GAF70032.1"/>
    </source>
</evidence>
<comment type="caution">
    <text evidence="2">The sequence shown here is derived from an EMBL/GenBank/DDBJ whole genome shotgun (WGS) entry which is preliminary data.</text>
</comment>
<sequence>GQFVAYTRETGADLELLVQDLGGGEPIVLLDSLALVWRTRWSEDSARLLFGGRRRTKFHIYITPRLGGSVRRFETHSLFDWFPDSKRIAAAAGVTQKEVTFLDVATGKATSDTVSLNFPFNRLNDLDLSPDGDRLLVLVKLEDGSDEIWTIGSEGEADPKWVVGGRKLLTPRWAPTGASIYYVVPSGAVQSLWKVDVDQLSGDVRGEPVVVLSGITGLVGDMFTFSVSADGKLAYARNLVDKDLWLLSANEKQRDGEVVSTQLTTGTAFDDWPSISPDGREVAFVRVAGEASNVFIMPIEGGSARQVTFMDSECYFPVWSPDGREIAFISHERGTYQVWKISKDGGGAEVFEKTRAGEDRRMAWAPGKNILYADASQLNLMVLNPDTGDESPLVENADVGFLGIDAAISPDGTRVAVHWNRKTKDQTGIWIISLDDSSKSM</sequence>
<accession>X0S281</accession>
<dbReference type="InterPro" id="IPR011659">
    <property type="entry name" value="WD40"/>
</dbReference>
<reference evidence="2" key="1">
    <citation type="journal article" date="2014" name="Front. Microbiol.">
        <title>High frequency of phylogenetically diverse reductive dehalogenase-homologous genes in deep subseafloor sedimentary metagenomes.</title>
        <authorList>
            <person name="Kawai M."/>
            <person name="Futagami T."/>
            <person name="Toyoda A."/>
            <person name="Takaki Y."/>
            <person name="Nishi S."/>
            <person name="Hori S."/>
            <person name="Arai W."/>
            <person name="Tsubouchi T."/>
            <person name="Morono Y."/>
            <person name="Uchiyama I."/>
            <person name="Ito T."/>
            <person name="Fujiyama A."/>
            <person name="Inagaki F."/>
            <person name="Takami H."/>
        </authorList>
    </citation>
    <scope>NUCLEOTIDE SEQUENCE</scope>
    <source>
        <strain evidence="2">Expedition CK06-06</strain>
    </source>
</reference>